<protein>
    <submittedName>
        <fullName evidence="1">Jg14546 protein</fullName>
    </submittedName>
</protein>
<accession>A0A8S4RDU7</accession>
<keyword evidence="2" id="KW-1185">Reference proteome</keyword>
<gene>
    <name evidence="1" type="primary">jg14546</name>
    <name evidence="1" type="ORF">PAEG_LOCUS12749</name>
</gene>
<reference evidence="1" key="1">
    <citation type="submission" date="2022-03" db="EMBL/GenBank/DDBJ databases">
        <authorList>
            <person name="Lindestad O."/>
        </authorList>
    </citation>
    <scope>NUCLEOTIDE SEQUENCE</scope>
</reference>
<evidence type="ECO:0000313" key="1">
    <source>
        <dbReference type="EMBL" id="CAH2235063.1"/>
    </source>
</evidence>
<proteinExistence type="predicted"/>
<comment type="caution">
    <text evidence="1">The sequence shown here is derived from an EMBL/GenBank/DDBJ whole genome shotgun (WGS) entry which is preliminary data.</text>
</comment>
<evidence type="ECO:0000313" key="2">
    <source>
        <dbReference type="Proteomes" id="UP000838756"/>
    </source>
</evidence>
<sequence>MTRKVIKANKLRATVRKHLLFETNIERERGALGRPRLDFVGHLKRKDGVWFYKDVEERAMDREHTKAQVLKLKKKINCSLVQ</sequence>
<dbReference type="AlphaFoldDB" id="A0A8S4RDU7"/>
<name>A0A8S4RDU7_9NEOP</name>
<dbReference type="Proteomes" id="UP000838756">
    <property type="component" value="Unassembled WGS sequence"/>
</dbReference>
<organism evidence="1 2">
    <name type="scientific">Pararge aegeria aegeria</name>
    <dbReference type="NCBI Taxonomy" id="348720"/>
    <lineage>
        <taxon>Eukaryota</taxon>
        <taxon>Metazoa</taxon>
        <taxon>Ecdysozoa</taxon>
        <taxon>Arthropoda</taxon>
        <taxon>Hexapoda</taxon>
        <taxon>Insecta</taxon>
        <taxon>Pterygota</taxon>
        <taxon>Neoptera</taxon>
        <taxon>Endopterygota</taxon>
        <taxon>Lepidoptera</taxon>
        <taxon>Glossata</taxon>
        <taxon>Ditrysia</taxon>
        <taxon>Papilionoidea</taxon>
        <taxon>Nymphalidae</taxon>
        <taxon>Satyrinae</taxon>
        <taxon>Satyrini</taxon>
        <taxon>Parargina</taxon>
        <taxon>Pararge</taxon>
    </lineage>
</organism>
<dbReference type="EMBL" id="CAKXAJ010025111">
    <property type="protein sequence ID" value="CAH2235063.1"/>
    <property type="molecule type" value="Genomic_DNA"/>
</dbReference>